<accession>A0A7C1ZSH6</accession>
<evidence type="ECO:0000256" key="6">
    <source>
        <dbReference type="ARBA" id="ARBA00022576"/>
    </source>
</evidence>
<dbReference type="SUPFAM" id="SSF53383">
    <property type="entry name" value="PLP-dependent transferases"/>
    <property type="match status" value="1"/>
</dbReference>
<dbReference type="InterPro" id="IPR004839">
    <property type="entry name" value="Aminotransferase_I/II_large"/>
</dbReference>
<dbReference type="PANTHER" id="PTHR43643:SF6">
    <property type="entry name" value="HISTIDINOL-PHOSPHATE AMINOTRANSFERASE"/>
    <property type="match status" value="1"/>
</dbReference>
<evidence type="ECO:0000259" key="12">
    <source>
        <dbReference type="Pfam" id="PF00155"/>
    </source>
</evidence>
<feature type="non-terminal residue" evidence="13">
    <location>
        <position position="347"/>
    </location>
</feature>
<comment type="cofactor">
    <cofactor evidence="1">
        <name>pyridoxal 5'-phosphate</name>
        <dbReference type="ChEBI" id="CHEBI:597326"/>
    </cofactor>
</comment>
<dbReference type="Gene3D" id="3.40.640.10">
    <property type="entry name" value="Type I PLP-dependent aspartate aminotransferase-like (Major domain)"/>
    <property type="match status" value="1"/>
</dbReference>
<dbReference type="UniPathway" id="UPA00031">
    <property type="reaction ID" value="UER00012"/>
</dbReference>
<evidence type="ECO:0000256" key="8">
    <source>
        <dbReference type="ARBA" id="ARBA00022679"/>
    </source>
</evidence>
<keyword evidence="9" id="KW-0663">Pyridoxal phosphate</keyword>
<reference evidence="13" key="1">
    <citation type="journal article" date="2020" name="mSystems">
        <title>Genome- and Community-Level Interaction Insights into Carbon Utilization and Element Cycling Functions of Hydrothermarchaeota in Hydrothermal Sediment.</title>
        <authorList>
            <person name="Zhou Z."/>
            <person name="Liu Y."/>
            <person name="Xu W."/>
            <person name="Pan J."/>
            <person name="Luo Z.H."/>
            <person name="Li M."/>
        </authorList>
    </citation>
    <scope>NUCLEOTIDE SEQUENCE [LARGE SCALE GENOMIC DNA]</scope>
    <source>
        <strain evidence="13">HyVt-389</strain>
    </source>
</reference>
<dbReference type="GO" id="GO:0000105">
    <property type="term" value="P:L-histidine biosynthetic process"/>
    <property type="evidence" value="ECO:0007669"/>
    <property type="project" value="UniProtKB-UniPathway"/>
</dbReference>
<feature type="domain" description="Aminotransferase class I/classII large" evidence="12">
    <location>
        <begin position="34"/>
        <end position="344"/>
    </location>
</feature>
<dbReference type="InterPro" id="IPR015422">
    <property type="entry name" value="PyrdxlP-dep_Trfase_small"/>
</dbReference>
<evidence type="ECO:0000256" key="11">
    <source>
        <dbReference type="ARBA" id="ARBA00047481"/>
    </source>
</evidence>
<dbReference type="NCBIfam" id="TIGR01141">
    <property type="entry name" value="hisC"/>
    <property type="match status" value="1"/>
</dbReference>
<dbReference type="Pfam" id="PF00155">
    <property type="entry name" value="Aminotran_1_2"/>
    <property type="match status" value="1"/>
</dbReference>
<dbReference type="AlphaFoldDB" id="A0A7C1ZSH6"/>
<dbReference type="PROSITE" id="PS00599">
    <property type="entry name" value="AA_TRANSFER_CLASS_2"/>
    <property type="match status" value="1"/>
</dbReference>
<dbReference type="EC" id="2.6.1.9" evidence="5"/>
<dbReference type="InterPro" id="IPR015421">
    <property type="entry name" value="PyrdxlP-dep_Trfase_major"/>
</dbReference>
<dbReference type="InterPro" id="IPR050106">
    <property type="entry name" value="HistidinolP_aminotransfase"/>
</dbReference>
<keyword evidence="10" id="KW-0368">Histidine biosynthesis</keyword>
<dbReference type="Gene3D" id="3.90.1150.10">
    <property type="entry name" value="Aspartate Aminotransferase, domain 1"/>
    <property type="match status" value="1"/>
</dbReference>
<proteinExistence type="inferred from homology"/>
<evidence type="ECO:0000313" key="13">
    <source>
        <dbReference type="EMBL" id="HEC67752.1"/>
    </source>
</evidence>
<evidence type="ECO:0000256" key="7">
    <source>
        <dbReference type="ARBA" id="ARBA00022605"/>
    </source>
</evidence>
<dbReference type="GO" id="GO:0030170">
    <property type="term" value="F:pyridoxal phosphate binding"/>
    <property type="evidence" value="ECO:0007669"/>
    <property type="project" value="InterPro"/>
</dbReference>
<dbReference type="InterPro" id="IPR015424">
    <property type="entry name" value="PyrdxlP-dep_Trfase"/>
</dbReference>
<comment type="pathway">
    <text evidence="2">Amino-acid biosynthesis; L-histidine biosynthesis; L-histidine from 5-phospho-alpha-D-ribose 1-diphosphate: step 7/9.</text>
</comment>
<dbReference type="EMBL" id="DRIH01000094">
    <property type="protein sequence ID" value="HEC67752.1"/>
    <property type="molecule type" value="Genomic_DNA"/>
</dbReference>
<keyword evidence="7" id="KW-0028">Amino-acid biosynthesis</keyword>
<evidence type="ECO:0000256" key="4">
    <source>
        <dbReference type="ARBA" id="ARBA00011738"/>
    </source>
</evidence>
<comment type="catalytic activity">
    <reaction evidence="11">
        <text>L-histidinol phosphate + 2-oxoglutarate = 3-(imidazol-4-yl)-2-oxopropyl phosphate + L-glutamate</text>
        <dbReference type="Rhea" id="RHEA:23744"/>
        <dbReference type="ChEBI" id="CHEBI:16810"/>
        <dbReference type="ChEBI" id="CHEBI:29985"/>
        <dbReference type="ChEBI" id="CHEBI:57766"/>
        <dbReference type="ChEBI" id="CHEBI:57980"/>
        <dbReference type="EC" id="2.6.1.9"/>
    </reaction>
</comment>
<organism evidence="13">
    <name type="scientific">Desulfofervidus auxilii</name>
    <dbReference type="NCBI Taxonomy" id="1621989"/>
    <lineage>
        <taxon>Bacteria</taxon>
        <taxon>Pseudomonadati</taxon>
        <taxon>Thermodesulfobacteriota</taxon>
        <taxon>Candidatus Desulfofervidia</taxon>
        <taxon>Candidatus Desulfofervidales</taxon>
        <taxon>Candidatus Desulfofervidaceae</taxon>
        <taxon>Candidatus Desulfofervidus</taxon>
    </lineage>
</organism>
<dbReference type="GO" id="GO:0004400">
    <property type="term" value="F:histidinol-phosphate transaminase activity"/>
    <property type="evidence" value="ECO:0007669"/>
    <property type="project" value="UniProtKB-EC"/>
</dbReference>
<comment type="similarity">
    <text evidence="3">Belongs to the class-II pyridoxal-phosphate-dependent aminotransferase family. Histidinol-phosphate aminotransferase subfamily.</text>
</comment>
<sequence>MNIVLPKFLSQLRPYSAGKPIKEVQTEYGISMPVKLASNENPLGPSPKAIAAIKEALQDIHRYPDSQITELRYKLASVLGVKSQQIVIGNGSDEIMSFIGQAFLLSGEEVIVPFPSFSIYEKVAIMSQANLIKVPLKNLSIDLEAIKDRISQKTKLIFLTNPHNPTGSFFEAPLLENFLKNVPRSTLIILDEAYIDFVSPKRHFESLNYLKNFSNLIVLRTFSKSYGLAGLRVGYGIMDVELANILERVRYPFNVNTLAQVAAINALDDKEFLETTRKLVWEGREFITKALTELGIRVYPSEANFLLVYIGKKAVEIYESLLKKGIIVRPLTNYHLPEYIRISIGKP</sequence>
<dbReference type="InterPro" id="IPR005861">
    <property type="entry name" value="HisP_aminotrans"/>
</dbReference>
<comment type="caution">
    <text evidence="13">The sequence shown here is derived from an EMBL/GenBank/DDBJ whole genome shotgun (WGS) entry which is preliminary data.</text>
</comment>
<dbReference type="PANTHER" id="PTHR43643">
    <property type="entry name" value="HISTIDINOL-PHOSPHATE AMINOTRANSFERASE 2"/>
    <property type="match status" value="1"/>
</dbReference>
<keyword evidence="6 13" id="KW-0032">Aminotransferase</keyword>
<dbReference type="Proteomes" id="UP000885738">
    <property type="component" value="Unassembled WGS sequence"/>
</dbReference>
<keyword evidence="8 13" id="KW-0808">Transferase</keyword>
<gene>
    <name evidence="13" type="ORF">ENI35_02920</name>
</gene>
<evidence type="ECO:0000256" key="2">
    <source>
        <dbReference type="ARBA" id="ARBA00005011"/>
    </source>
</evidence>
<dbReference type="InterPro" id="IPR001917">
    <property type="entry name" value="Aminotrans_II_pyridoxalP_BS"/>
</dbReference>
<evidence type="ECO:0000256" key="9">
    <source>
        <dbReference type="ARBA" id="ARBA00022898"/>
    </source>
</evidence>
<evidence type="ECO:0000256" key="1">
    <source>
        <dbReference type="ARBA" id="ARBA00001933"/>
    </source>
</evidence>
<dbReference type="CDD" id="cd00609">
    <property type="entry name" value="AAT_like"/>
    <property type="match status" value="1"/>
</dbReference>
<evidence type="ECO:0000256" key="5">
    <source>
        <dbReference type="ARBA" id="ARBA00012748"/>
    </source>
</evidence>
<evidence type="ECO:0000256" key="3">
    <source>
        <dbReference type="ARBA" id="ARBA00007970"/>
    </source>
</evidence>
<protein>
    <recommendedName>
        <fullName evidence="5">histidinol-phosphate transaminase</fullName>
        <ecNumber evidence="5">2.6.1.9</ecNumber>
    </recommendedName>
</protein>
<evidence type="ECO:0000256" key="10">
    <source>
        <dbReference type="ARBA" id="ARBA00023102"/>
    </source>
</evidence>
<comment type="subunit">
    <text evidence="4">Homodimer.</text>
</comment>
<name>A0A7C1ZSH6_DESA2</name>
<dbReference type="HAMAP" id="MF_01023">
    <property type="entry name" value="HisC_aminotrans_2"/>
    <property type="match status" value="1"/>
</dbReference>